<protein>
    <recommendedName>
        <fullName evidence="3">SnoaL-like domain-containing protein</fullName>
    </recommendedName>
</protein>
<dbReference type="AlphaFoldDB" id="A0A0Q3KN33"/>
<keyword evidence="2" id="KW-1185">Reference proteome</keyword>
<dbReference type="SUPFAM" id="SSF54427">
    <property type="entry name" value="NTF2-like"/>
    <property type="match status" value="1"/>
</dbReference>
<dbReference type="EMBL" id="LLYZ01000005">
    <property type="protein sequence ID" value="KQK25540.1"/>
    <property type="molecule type" value="Genomic_DNA"/>
</dbReference>
<comment type="caution">
    <text evidence="1">The sequence shown here is derived from an EMBL/GenBank/DDBJ whole genome shotgun (WGS) entry which is preliminary data.</text>
</comment>
<dbReference type="Proteomes" id="UP000051682">
    <property type="component" value="Unassembled WGS sequence"/>
</dbReference>
<organism evidence="1 2">
    <name type="scientific">Chryseobacterium aquaticum</name>
    <dbReference type="NCBI Taxonomy" id="452084"/>
    <lineage>
        <taxon>Bacteria</taxon>
        <taxon>Pseudomonadati</taxon>
        <taxon>Bacteroidota</taxon>
        <taxon>Flavobacteriia</taxon>
        <taxon>Flavobacteriales</taxon>
        <taxon>Weeksellaceae</taxon>
        <taxon>Chryseobacterium group</taxon>
        <taxon>Chryseobacterium</taxon>
    </lineage>
</organism>
<accession>A0A0Q3KN33</accession>
<dbReference type="InterPro" id="IPR032710">
    <property type="entry name" value="NTF2-like_dom_sf"/>
</dbReference>
<sequence length="132" mass="15850">MENTQQKNVQKIKTFMTKWFEHFDDLDENSFFLQFLSEDVKMKFPGSNLFIGHEGFNNWFTESKNNLLGKTTHHVSDIQIEETAKDQFDINFKVRYIAEMKDNKIDMNVREDWKLIWDEESNKPLISEYLVS</sequence>
<dbReference type="Gene3D" id="3.10.450.50">
    <property type="match status" value="1"/>
</dbReference>
<evidence type="ECO:0000313" key="1">
    <source>
        <dbReference type="EMBL" id="KQK25540.1"/>
    </source>
</evidence>
<evidence type="ECO:0008006" key="3">
    <source>
        <dbReference type="Google" id="ProtNLM"/>
    </source>
</evidence>
<dbReference type="STRING" id="452084.AR438_08000"/>
<evidence type="ECO:0000313" key="2">
    <source>
        <dbReference type="Proteomes" id="UP000051682"/>
    </source>
</evidence>
<reference evidence="1 2" key="1">
    <citation type="submission" date="2015-10" db="EMBL/GenBank/DDBJ databases">
        <title>Chryseobacterium aquaticum genome.</title>
        <authorList>
            <person name="Newman J.D."/>
            <person name="Ferguson M.B."/>
            <person name="Miller J.R."/>
        </authorList>
    </citation>
    <scope>NUCLEOTIDE SEQUENCE [LARGE SCALE GENOMIC DNA]</scope>
    <source>
        <strain evidence="1 2">KCTC 12483</strain>
    </source>
</reference>
<gene>
    <name evidence="1" type="ORF">AR438_08000</name>
</gene>
<name>A0A0Q3KN33_9FLAO</name>
<proteinExistence type="predicted"/>